<accession>A0A9D7SWR7</accession>
<dbReference type="InterPro" id="IPR002035">
    <property type="entry name" value="VWF_A"/>
</dbReference>
<proteinExistence type="predicted"/>
<dbReference type="PROSITE" id="PS50234">
    <property type="entry name" value="VWFA"/>
    <property type="match status" value="1"/>
</dbReference>
<evidence type="ECO:0000313" key="2">
    <source>
        <dbReference type="EMBL" id="MBK9983408.1"/>
    </source>
</evidence>
<dbReference type="SUPFAM" id="SSF49464">
    <property type="entry name" value="Carboxypeptidase regulatory domain-like"/>
    <property type="match status" value="1"/>
</dbReference>
<organism evidence="2 3">
    <name type="scientific">Candidatus Opimibacter skivensis</name>
    <dbReference type="NCBI Taxonomy" id="2982028"/>
    <lineage>
        <taxon>Bacteria</taxon>
        <taxon>Pseudomonadati</taxon>
        <taxon>Bacteroidota</taxon>
        <taxon>Saprospiria</taxon>
        <taxon>Saprospirales</taxon>
        <taxon>Saprospiraceae</taxon>
        <taxon>Candidatus Opimibacter</taxon>
    </lineage>
</organism>
<dbReference type="InterPro" id="IPR021908">
    <property type="entry name" value="YfbK_C"/>
</dbReference>
<dbReference type="InterPro" id="IPR051266">
    <property type="entry name" value="CLCR"/>
</dbReference>
<dbReference type="AlphaFoldDB" id="A0A9D7SWR7"/>
<dbReference type="InterPro" id="IPR008969">
    <property type="entry name" value="CarboxyPept-like_regulatory"/>
</dbReference>
<evidence type="ECO:0000313" key="3">
    <source>
        <dbReference type="Proteomes" id="UP000808337"/>
    </source>
</evidence>
<protein>
    <submittedName>
        <fullName evidence="2">von Willebrand factor type A domain-containing protein</fullName>
    </submittedName>
</protein>
<dbReference type="PANTHER" id="PTHR10579:SF43">
    <property type="entry name" value="ZINC FINGER (C3HC4-TYPE RING FINGER) FAMILY PROTEIN"/>
    <property type="match status" value="1"/>
</dbReference>
<dbReference type="Pfam" id="PF12034">
    <property type="entry name" value="YfbK_C"/>
    <property type="match status" value="1"/>
</dbReference>
<dbReference type="Proteomes" id="UP000808337">
    <property type="component" value="Unassembled WGS sequence"/>
</dbReference>
<dbReference type="InterPro" id="IPR022156">
    <property type="entry name" value="Uncharacterised_YfbK_N"/>
</dbReference>
<dbReference type="InterPro" id="IPR036465">
    <property type="entry name" value="vWFA_dom_sf"/>
</dbReference>
<dbReference type="CDD" id="cd01465">
    <property type="entry name" value="vWA_subgroup"/>
    <property type="match status" value="1"/>
</dbReference>
<feature type="domain" description="VWFA" evidence="1">
    <location>
        <begin position="270"/>
        <end position="448"/>
    </location>
</feature>
<dbReference type="Gene3D" id="2.60.40.1120">
    <property type="entry name" value="Carboxypeptidase-like, regulatory domain"/>
    <property type="match status" value="1"/>
</dbReference>
<dbReference type="Pfam" id="PF12450">
    <property type="entry name" value="vWF_A"/>
    <property type="match status" value="1"/>
</dbReference>
<evidence type="ECO:0000259" key="1">
    <source>
        <dbReference type="PROSITE" id="PS50234"/>
    </source>
</evidence>
<dbReference type="EMBL" id="JADKGY010000020">
    <property type="protein sequence ID" value="MBK9983408.1"/>
    <property type="molecule type" value="Genomic_DNA"/>
</dbReference>
<dbReference type="SMART" id="SM00327">
    <property type="entry name" value="VWA"/>
    <property type="match status" value="1"/>
</dbReference>
<name>A0A9D7SWR7_9BACT</name>
<dbReference type="PANTHER" id="PTHR10579">
    <property type="entry name" value="CALCIUM-ACTIVATED CHLORIDE CHANNEL REGULATOR"/>
    <property type="match status" value="1"/>
</dbReference>
<dbReference type="Pfam" id="PF13715">
    <property type="entry name" value="CarbopepD_reg_2"/>
    <property type="match status" value="1"/>
</dbReference>
<dbReference type="Pfam" id="PF00092">
    <property type="entry name" value="VWA"/>
    <property type="match status" value="1"/>
</dbReference>
<dbReference type="Gene3D" id="3.40.50.410">
    <property type="entry name" value="von Willebrand factor, type A domain"/>
    <property type="match status" value="1"/>
</dbReference>
<dbReference type="SUPFAM" id="SSF53300">
    <property type="entry name" value="vWA-like"/>
    <property type="match status" value="1"/>
</dbReference>
<comment type="caution">
    <text evidence="2">The sequence shown here is derived from an EMBL/GenBank/DDBJ whole genome shotgun (WGS) entry which is preliminary data.</text>
</comment>
<sequence length="645" mass="71142">MKYLLISLAMLFFIRPIQQFTSTGIDRTIKGLVLDSNNDPLIGASVQGKGETKGTVTDFNGHFNITLPDNCKFIVVAYTGYVSQEINIKEKDSITVVMKEGIIMNETVITDLRKSGEEKSMSNTIMQEVQYYSMPVSALAGRVAGASISPKSKYKNGDADFNTEDYDLISENKFHTPKDAPLSTFSIDVDAASYANVRRFLTNGQEPPKDAVRIEELVNYFDYDYPQPKGNDPIAIITEVGDCPWDQTHKLVHIGLQGKTIPTADLPASNLVFLLDVSGSMDEANKLPLVIQSFKILAEQLREKDRVAIVVYAGSSGLVLPSTSGANKANIYEALEQLHAGGSTAGAEGIELAYQTARENFIKGGNNRVILATDGDFNVGVSSDAELIRLIEKERTSGVFLTVLGFGMGNYKDNKMEKLADSGNGNHGYVDNLSEARKVFVHEFGGTLFTIAKDVKIQVEFNPEVVGGYRLIGYENRMLENEDFNDDQKDAGEMGSGHTVTALYEIIPAGVKSDFLKTVDDLKYQKSKKTGSASSADEWLTVKFRYKDPDGNTSKLLENVVPYETKSFDTTSENFRWSAAVASFGMLLRDSEFEGNSSYADVEKWAGGAVGRDEHGYRKEFLELVRGMREIVADKDNDETTERTH</sequence>
<reference evidence="2 3" key="1">
    <citation type="submission" date="2020-10" db="EMBL/GenBank/DDBJ databases">
        <title>Connecting structure to function with the recovery of over 1000 high-quality activated sludge metagenome-assembled genomes encoding full-length rRNA genes using long-read sequencing.</title>
        <authorList>
            <person name="Singleton C.M."/>
            <person name="Petriglieri F."/>
            <person name="Kristensen J.M."/>
            <person name="Kirkegaard R.H."/>
            <person name="Michaelsen T.Y."/>
            <person name="Andersen M.H."/>
            <person name="Karst S.M."/>
            <person name="Dueholm M.S."/>
            <person name="Nielsen P.H."/>
            <person name="Albertsen M."/>
        </authorList>
    </citation>
    <scope>NUCLEOTIDE SEQUENCE [LARGE SCALE GENOMIC DNA]</scope>
    <source>
        <strain evidence="2">Ribe_18-Q3-R11-54_MAXAC.273</strain>
    </source>
</reference>
<gene>
    <name evidence="2" type="ORF">IPP15_13655</name>
</gene>